<accession>A0A0A9QCL1</accession>
<evidence type="ECO:0000313" key="1">
    <source>
        <dbReference type="EMBL" id="JAD47928.1"/>
    </source>
</evidence>
<proteinExistence type="predicted"/>
<dbReference type="AlphaFoldDB" id="A0A0A9QCL1"/>
<sequence length="46" mass="5204">MRSRQDHLFPSSGALSKFNLLLKNLLLKLGGSFYFKTSTLIFRSIG</sequence>
<organism evidence="1">
    <name type="scientific">Arundo donax</name>
    <name type="common">Giant reed</name>
    <name type="synonym">Donax arundinaceus</name>
    <dbReference type="NCBI Taxonomy" id="35708"/>
    <lineage>
        <taxon>Eukaryota</taxon>
        <taxon>Viridiplantae</taxon>
        <taxon>Streptophyta</taxon>
        <taxon>Embryophyta</taxon>
        <taxon>Tracheophyta</taxon>
        <taxon>Spermatophyta</taxon>
        <taxon>Magnoliopsida</taxon>
        <taxon>Liliopsida</taxon>
        <taxon>Poales</taxon>
        <taxon>Poaceae</taxon>
        <taxon>PACMAD clade</taxon>
        <taxon>Arundinoideae</taxon>
        <taxon>Arundineae</taxon>
        <taxon>Arundo</taxon>
    </lineage>
</organism>
<reference evidence="1" key="1">
    <citation type="submission" date="2014-09" db="EMBL/GenBank/DDBJ databases">
        <authorList>
            <person name="Magalhaes I.L.F."/>
            <person name="Oliveira U."/>
            <person name="Santos F.R."/>
            <person name="Vidigal T.H.D.A."/>
            <person name="Brescovit A.D."/>
            <person name="Santos A.J."/>
        </authorList>
    </citation>
    <scope>NUCLEOTIDE SEQUENCE</scope>
    <source>
        <tissue evidence="1">Shoot tissue taken approximately 20 cm above the soil surface</tissue>
    </source>
</reference>
<reference evidence="1" key="2">
    <citation type="journal article" date="2015" name="Data Brief">
        <title>Shoot transcriptome of the giant reed, Arundo donax.</title>
        <authorList>
            <person name="Barrero R.A."/>
            <person name="Guerrero F.D."/>
            <person name="Moolhuijzen P."/>
            <person name="Goolsby J.A."/>
            <person name="Tidwell J."/>
            <person name="Bellgard S.E."/>
            <person name="Bellgard M.I."/>
        </authorList>
    </citation>
    <scope>NUCLEOTIDE SEQUENCE</scope>
    <source>
        <tissue evidence="1">Shoot tissue taken approximately 20 cm above the soil surface</tissue>
    </source>
</reference>
<name>A0A0A9QCL1_ARUDO</name>
<dbReference type="EMBL" id="GBRH01249967">
    <property type="protein sequence ID" value="JAD47928.1"/>
    <property type="molecule type" value="Transcribed_RNA"/>
</dbReference>
<protein>
    <submittedName>
        <fullName evidence="1">Uncharacterized protein</fullName>
    </submittedName>
</protein>